<evidence type="ECO:0000313" key="1">
    <source>
        <dbReference type="EMBL" id="SHF32410.1"/>
    </source>
</evidence>
<dbReference type="EMBL" id="FQUQ01000002">
    <property type="protein sequence ID" value="SHF32410.1"/>
    <property type="molecule type" value="Genomic_DNA"/>
</dbReference>
<organism evidence="1 2">
    <name type="scientific">Pedobacter caeni</name>
    <dbReference type="NCBI Taxonomy" id="288992"/>
    <lineage>
        <taxon>Bacteria</taxon>
        <taxon>Pseudomonadati</taxon>
        <taxon>Bacteroidota</taxon>
        <taxon>Sphingobacteriia</taxon>
        <taxon>Sphingobacteriales</taxon>
        <taxon>Sphingobacteriaceae</taxon>
        <taxon>Pedobacter</taxon>
    </lineage>
</organism>
<evidence type="ECO:0000313" key="2">
    <source>
        <dbReference type="Proteomes" id="UP000184287"/>
    </source>
</evidence>
<dbReference type="STRING" id="288992.SAMN04488522_102843"/>
<keyword evidence="2" id="KW-1185">Reference proteome</keyword>
<sequence length="188" mass="21513">MLTGNFENKTNVLIMGDALDLAELQKTLYKVTSLVAGYELEDSDLFLLFTHFSQKTEGAWLAGNPQKNSVYGKAEVYYHSFESSTMELLLLTSLLRALSSFLIINDLDEVNIYLLENLSKRAISGNHQQQMELIRERVNKTLESSGIKRFIQDFRCYETEQKEPAEELRFEAVTRYLVPAVAGLFVRI</sequence>
<gene>
    <name evidence="1" type="ORF">SAMN04488522_102843</name>
</gene>
<accession>A0A1M5AQ91</accession>
<name>A0A1M5AQ91_9SPHI</name>
<dbReference type="AlphaFoldDB" id="A0A1M5AQ91"/>
<dbReference type="RefSeq" id="WP_073230979.1">
    <property type="nucleotide sequence ID" value="NZ_FQUQ01000002.1"/>
</dbReference>
<proteinExistence type="predicted"/>
<protein>
    <submittedName>
        <fullName evidence="1">Uncharacterized protein</fullName>
    </submittedName>
</protein>
<dbReference type="Proteomes" id="UP000184287">
    <property type="component" value="Unassembled WGS sequence"/>
</dbReference>
<reference evidence="2" key="1">
    <citation type="submission" date="2016-11" db="EMBL/GenBank/DDBJ databases">
        <authorList>
            <person name="Varghese N."/>
            <person name="Submissions S."/>
        </authorList>
    </citation>
    <scope>NUCLEOTIDE SEQUENCE [LARGE SCALE GENOMIC DNA]</scope>
    <source>
        <strain evidence="2">DSM 16990</strain>
    </source>
</reference>
<dbReference type="OrthoDB" id="759788at2"/>